<dbReference type="PROSITE" id="PS50144">
    <property type="entry name" value="MATH"/>
    <property type="match status" value="1"/>
</dbReference>
<evidence type="ECO:0000313" key="3">
    <source>
        <dbReference type="Proteomes" id="UP000663828"/>
    </source>
</evidence>
<feature type="domain" description="MATH" evidence="1">
    <location>
        <begin position="217"/>
        <end position="350"/>
    </location>
</feature>
<sequence length="376" mass="43452">MSSQEPQGEISNRSEFCVLCNYCYGNLGQDERIEHNHVRSERHFLSIIAFLMDKRSEYQCAEVAQRALYTDDDGEPATTEEDQRQTTYAHCMEEITSLMTKIFSLYNAENSPLSRSFTTNSSTDFMNRLGQHFIQRLNNESDRTRDPQLQQYMNELSMENIEQSFCLVSGNDQAFAPTAEDLNIISPESVEHENMLLNFNSNLFQQIELDARPVSTDGILIWRIDGIRENINNAIYKRKLYIDSPNFHTSMDGHRVWARLFPNGNTDTKYLSIYIHLNFPVRGPFSGRIRFILVDQSRQMLLQHIMKNCDANGTDVNASFGFDEFADKNVLHRDSSLYIRDNSICFVICIDQSSTERFANLDEHIRDAIMQSYGAN</sequence>
<keyword evidence="3" id="KW-1185">Reference proteome</keyword>
<dbReference type="Proteomes" id="UP000663828">
    <property type="component" value="Unassembled WGS sequence"/>
</dbReference>
<dbReference type="Pfam" id="PF22486">
    <property type="entry name" value="MATH_2"/>
    <property type="match status" value="1"/>
</dbReference>
<dbReference type="InterPro" id="IPR008974">
    <property type="entry name" value="TRAF-like"/>
</dbReference>
<organism evidence="2 3">
    <name type="scientific">Adineta ricciae</name>
    <name type="common">Rotifer</name>
    <dbReference type="NCBI Taxonomy" id="249248"/>
    <lineage>
        <taxon>Eukaryota</taxon>
        <taxon>Metazoa</taxon>
        <taxon>Spiralia</taxon>
        <taxon>Gnathifera</taxon>
        <taxon>Rotifera</taxon>
        <taxon>Eurotatoria</taxon>
        <taxon>Bdelloidea</taxon>
        <taxon>Adinetida</taxon>
        <taxon>Adinetidae</taxon>
        <taxon>Adineta</taxon>
    </lineage>
</organism>
<proteinExistence type="predicted"/>
<protein>
    <recommendedName>
        <fullName evidence="1">MATH domain-containing protein</fullName>
    </recommendedName>
</protein>
<dbReference type="AlphaFoldDB" id="A0A814BTP8"/>
<comment type="caution">
    <text evidence="2">The sequence shown here is derived from an EMBL/GenBank/DDBJ whole genome shotgun (WGS) entry which is preliminary data.</text>
</comment>
<name>A0A814BTP8_ADIRI</name>
<dbReference type="SUPFAM" id="SSF49599">
    <property type="entry name" value="TRAF domain-like"/>
    <property type="match status" value="1"/>
</dbReference>
<evidence type="ECO:0000313" key="2">
    <source>
        <dbReference type="EMBL" id="CAF0932268.1"/>
    </source>
</evidence>
<gene>
    <name evidence="2" type="ORF">XAT740_LOCUS9646</name>
</gene>
<accession>A0A814BTP8</accession>
<dbReference type="Gene3D" id="2.60.210.10">
    <property type="entry name" value="Apoptosis, Tumor Necrosis Factor Receptor Associated Protein 2, Chain A"/>
    <property type="match status" value="1"/>
</dbReference>
<dbReference type="EMBL" id="CAJNOR010000501">
    <property type="protein sequence ID" value="CAF0932268.1"/>
    <property type="molecule type" value="Genomic_DNA"/>
</dbReference>
<evidence type="ECO:0000259" key="1">
    <source>
        <dbReference type="PROSITE" id="PS50144"/>
    </source>
</evidence>
<dbReference type="InterPro" id="IPR002083">
    <property type="entry name" value="MATH/TRAF_dom"/>
</dbReference>
<reference evidence="2" key="1">
    <citation type="submission" date="2021-02" db="EMBL/GenBank/DDBJ databases">
        <authorList>
            <person name="Nowell W R."/>
        </authorList>
    </citation>
    <scope>NUCLEOTIDE SEQUENCE</scope>
</reference>